<dbReference type="InterPro" id="IPR050832">
    <property type="entry name" value="Bact_Acetyltransf"/>
</dbReference>
<keyword evidence="2" id="KW-0012">Acyltransferase</keyword>
<dbReference type="PROSITE" id="PS51186">
    <property type="entry name" value="GNAT"/>
    <property type="match status" value="1"/>
</dbReference>
<keyword evidence="1" id="KW-0808">Transferase</keyword>
<dbReference type="PANTHER" id="PTHR43877">
    <property type="entry name" value="AMINOALKYLPHOSPHONATE N-ACETYLTRANSFERASE-RELATED-RELATED"/>
    <property type="match status" value="1"/>
</dbReference>
<dbReference type="AlphaFoldDB" id="A0A0T6LUN2"/>
<comment type="caution">
    <text evidence="4">The sequence shown here is derived from an EMBL/GenBank/DDBJ whole genome shotgun (WGS) entry which is preliminary data.</text>
</comment>
<dbReference type="Pfam" id="PF00583">
    <property type="entry name" value="Acetyltransf_1"/>
    <property type="match status" value="1"/>
</dbReference>
<evidence type="ECO:0000256" key="2">
    <source>
        <dbReference type="ARBA" id="ARBA00023315"/>
    </source>
</evidence>
<dbReference type="SUPFAM" id="SSF55729">
    <property type="entry name" value="Acyl-CoA N-acyltransferases (Nat)"/>
    <property type="match status" value="1"/>
</dbReference>
<dbReference type="EMBL" id="LLZU01000010">
    <property type="protein sequence ID" value="KRV49803.1"/>
    <property type="molecule type" value="Genomic_DNA"/>
</dbReference>
<dbReference type="OrthoDB" id="5516749at2"/>
<dbReference type="GO" id="GO:0016747">
    <property type="term" value="F:acyltransferase activity, transferring groups other than amino-acyl groups"/>
    <property type="evidence" value="ECO:0007669"/>
    <property type="project" value="InterPro"/>
</dbReference>
<dbReference type="STRING" id="76728.AQ490_19105"/>
<evidence type="ECO:0000259" key="3">
    <source>
        <dbReference type="PROSITE" id="PS51186"/>
    </source>
</evidence>
<dbReference type="RefSeq" id="WP_018386791.1">
    <property type="nucleotide sequence ID" value="NZ_LLZU01000010.1"/>
</dbReference>
<protein>
    <recommendedName>
        <fullName evidence="3">N-acetyltransferase domain-containing protein</fullName>
    </recommendedName>
</protein>
<dbReference type="InterPro" id="IPR000182">
    <property type="entry name" value="GNAT_dom"/>
</dbReference>
<dbReference type="Gene3D" id="3.40.630.30">
    <property type="match status" value="1"/>
</dbReference>
<dbReference type="CDD" id="cd04301">
    <property type="entry name" value="NAT_SF"/>
    <property type="match status" value="1"/>
</dbReference>
<organism evidence="4 5">
    <name type="scientific">Wenjunlia vitaminophila</name>
    <name type="common">Streptomyces vitaminophilus</name>
    <dbReference type="NCBI Taxonomy" id="76728"/>
    <lineage>
        <taxon>Bacteria</taxon>
        <taxon>Bacillati</taxon>
        <taxon>Actinomycetota</taxon>
        <taxon>Actinomycetes</taxon>
        <taxon>Kitasatosporales</taxon>
        <taxon>Streptomycetaceae</taxon>
        <taxon>Wenjunlia</taxon>
    </lineage>
</organism>
<proteinExistence type="predicted"/>
<dbReference type="eggNOG" id="COG1246">
    <property type="taxonomic scope" value="Bacteria"/>
</dbReference>
<evidence type="ECO:0000256" key="1">
    <source>
        <dbReference type="ARBA" id="ARBA00022679"/>
    </source>
</evidence>
<dbReference type="InterPro" id="IPR016181">
    <property type="entry name" value="Acyl_CoA_acyltransferase"/>
</dbReference>
<accession>A0A0T6LUN2</accession>
<feature type="domain" description="N-acetyltransferase" evidence="3">
    <location>
        <begin position="57"/>
        <end position="208"/>
    </location>
</feature>
<evidence type="ECO:0000313" key="4">
    <source>
        <dbReference type="EMBL" id="KRV49803.1"/>
    </source>
</evidence>
<reference evidence="4 5" key="1">
    <citation type="submission" date="2015-10" db="EMBL/GenBank/DDBJ databases">
        <title>Draft genome sequence of pyrrolomycin-producing Streptomyces vitaminophilus.</title>
        <authorList>
            <person name="Graham D.E."/>
            <person name="Mahan K.M."/>
            <person name="Klingeman D.M."/>
            <person name="Hettich R.L."/>
            <person name="Parry R.J."/>
        </authorList>
    </citation>
    <scope>NUCLEOTIDE SEQUENCE [LARGE SCALE GENOMIC DNA]</scope>
    <source>
        <strain evidence="4 5">ATCC 31673</strain>
    </source>
</reference>
<dbReference type="Proteomes" id="UP000050867">
    <property type="component" value="Unassembled WGS sequence"/>
</dbReference>
<evidence type="ECO:0000313" key="5">
    <source>
        <dbReference type="Proteomes" id="UP000050867"/>
    </source>
</evidence>
<keyword evidence="5" id="KW-1185">Reference proteome</keyword>
<name>A0A0T6LUN2_WENVI</name>
<sequence length="217" mass="23353">MTDKRSRTRTRSASGHRWPASAEDFDRAWTLMNLDARLGTWAPSGAPAAPSPGVEEVTVHQAGPEALAAAVALHQRCSPGTLRRRYPGPTHDVDRYLPHLLDPRHGHTLAARAADGRMVAVAHLLWDAPDAEVALLVADAWQGRGIGRALLRRLVDLAVDARAASVYAVTQADNTGVVAVMRHLGLPLEHRVEQGTLTVTARLAPSWRPSPARPGQG</sequence>
<gene>
    <name evidence="4" type="ORF">AQ490_19105</name>
</gene>